<evidence type="ECO:0008006" key="3">
    <source>
        <dbReference type="Google" id="ProtNLM"/>
    </source>
</evidence>
<dbReference type="Proteomes" id="UP001161916">
    <property type="component" value="Unassembled WGS sequence"/>
</dbReference>
<reference evidence="1" key="2">
    <citation type="journal article" date="2023" name="Gut Microbes">
        <title>Characterization of Bifidobacterium kashiwanohense that utilizes both milk- and plant-derived oligosaccharides.</title>
        <authorList>
            <person name="Orihara K."/>
            <person name="Yahagi K."/>
            <person name="Saito Y."/>
            <person name="Watanabe Y."/>
            <person name="Sasai T."/>
            <person name="Hara T."/>
            <person name="Tsukuda N."/>
            <person name="Oki K."/>
            <person name="Fujimoto J."/>
            <person name="Matsuki T."/>
        </authorList>
    </citation>
    <scope>NUCLEOTIDE SEQUENCE</scope>
    <source>
        <strain evidence="1">YIT 13062</strain>
    </source>
</reference>
<organism evidence="1 2">
    <name type="scientific">Bifidobacterium catenulatum subsp. kashiwanohense</name>
    <dbReference type="NCBI Taxonomy" id="630129"/>
    <lineage>
        <taxon>Bacteria</taxon>
        <taxon>Bacillati</taxon>
        <taxon>Actinomycetota</taxon>
        <taxon>Actinomycetes</taxon>
        <taxon>Bifidobacteriales</taxon>
        <taxon>Bifidobacteriaceae</taxon>
        <taxon>Bifidobacterium</taxon>
    </lineage>
</organism>
<dbReference type="GeneID" id="45582098"/>
<gene>
    <name evidence="1" type="ORF">OB951_02490</name>
</gene>
<proteinExistence type="predicted"/>
<name>A0AA43P6D9_9BIFI</name>
<reference evidence="1" key="1">
    <citation type="submission" date="2022-09" db="EMBL/GenBank/DDBJ databases">
        <authorList>
            <person name="Orihara K."/>
        </authorList>
    </citation>
    <scope>NUCLEOTIDE SEQUENCE</scope>
    <source>
        <strain evidence="1">YIT 13062</strain>
    </source>
</reference>
<dbReference type="AlphaFoldDB" id="A0AA43P6D9"/>
<accession>A0AA43P6D9</accession>
<dbReference type="EMBL" id="JAOPMH010000003">
    <property type="protein sequence ID" value="MDH7889485.1"/>
    <property type="molecule type" value="Genomic_DNA"/>
</dbReference>
<comment type="caution">
    <text evidence="1">The sequence shown here is derived from an EMBL/GenBank/DDBJ whole genome shotgun (WGS) entry which is preliminary data.</text>
</comment>
<evidence type="ECO:0000313" key="2">
    <source>
        <dbReference type="Proteomes" id="UP001161916"/>
    </source>
</evidence>
<dbReference type="RefSeq" id="WP_003836204.1">
    <property type="nucleotide sequence ID" value="NZ_JAOPMF010000005.1"/>
</dbReference>
<sequence>MEMTRQKLMQLLDELIEECHTRGIEGTIAIYGGTAMVYYVPELRTTQDVDSMFRPFSEIQSAAEVVGNRNNVPNNWLNMQIHDVMPPIGDDNPEVYSDANGLKVTFASKKYLLAMKAMSDRRSQKDLDDAAVLFNALRLKNWMGIDEIVHQYYGVESAGAQELFFEDIEDRADEIRK</sequence>
<evidence type="ECO:0000313" key="1">
    <source>
        <dbReference type="EMBL" id="MDH7889485.1"/>
    </source>
</evidence>
<protein>
    <recommendedName>
        <fullName evidence="3">Nucleotidyltransferase</fullName>
    </recommendedName>
</protein>